<name>A0ABT7NSY0_9SPHI</name>
<evidence type="ECO:0000313" key="3">
    <source>
        <dbReference type="Proteomes" id="UP001170954"/>
    </source>
</evidence>
<feature type="domain" description="Integrase catalytic" evidence="1">
    <location>
        <begin position="138"/>
        <end position="333"/>
    </location>
</feature>
<dbReference type="EMBL" id="JACAGK010000069">
    <property type="protein sequence ID" value="MDM1050063.1"/>
    <property type="molecule type" value="Genomic_DNA"/>
</dbReference>
<dbReference type="InterPro" id="IPR012337">
    <property type="entry name" value="RNaseH-like_sf"/>
</dbReference>
<dbReference type="Proteomes" id="UP001170954">
    <property type="component" value="Unassembled WGS sequence"/>
</dbReference>
<dbReference type="NCBIfam" id="NF033546">
    <property type="entry name" value="transpos_IS21"/>
    <property type="match status" value="1"/>
</dbReference>
<protein>
    <submittedName>
        <fullName evidence="2">IS21 family transposase</fullName>
    </submittedName>
</protein>
<dbReference type="InterPro" id="IPR001584">
    <property type="entry name" value="Integrase_cat-core"/>
</dbReference>
<proteinExistence type="predicted"/>
<sequence length="516" mass="60635">MAGKSRPMSQIKQLIRLHRENYPIKTIARHLSISKNTVKSYLKKVTDLNLSLERILELEDPVLERMLRSGNPAYRDERFEYLKERLPYFEKELSRIGVNRRLLWEEYLVAHPQGYSYAQFCFHLKQLLVSRRDGSMILDHEPGDKLFIDFSGKKLGYIDHETGEIILCEIFVACLPYSNYCFAMAVPSQRSPDFLYALDCCLQFLGGVPRAIVPNNLKSAVIRTDRYEPEINRSMEDLANHYDTVVVPARPARPRDKSAVENHVKIIYTQVFARLRNRQFFDLPSLNLAIGECIERLNQTRMQDRNYCRQERFLSNELSSLRPLPRDRFSMKYYTTLKVGTNGHVHLKRDRHSYSVPYVHIGKQALVVYTERLVHIYIENVQVALPSRSFVANKYSTHPEHLASKHQQYGTRSPDYYIKRALDIHSDFHLLVVRVFGQSDRYPEQLYRTCEGLFRLHRSYGETFFKACEIALRNDMLSYKFLQRILENGMVEQQQERADNKQLPQHENIRGASYYS</sequence>
<dbReference type="Gene3D" id="3.30.420.10">
    <property type="entry name" value="Ribonuclease H-like superfamily/Ribonuclease H"/>
    <property type="match status" value="1"/>
</dbReference>
<organism evidence="2 3">
    <name type="scientific">Sphingobacterium hotanense</name>
    <dbReference type="NCBI Taxonomy" id="649196"/>
    <lineage>
        <taxon>Bacteria</taxon>
        <taxon>Pseudomonadati</taxon>
        <taxon>Bacteroidota</taxon>
        <taxon>Sphingobacteriia</taxon>
        <taxon>Sphingobacteriales</taxon>
        <taxon>Sphingobacteriaceae</taxon>
        <taxon>Sphingobacterium</taxon>
    </lineage>
</organism>
<dbReference type="PROSITE" id="PS50994">
    <property type="entry name" value="INTEGRASE"/>
    <property type="match status" value="1"/>
</dbReference>
<dbReference type="InterPro" id="IPR036397">
    <property type="entry name" value="RNaseH_sf"/>
</dbReference>
<keyword evidence="3" id="KW-1185">Reference proteome</keyword>
<reference evidence="2" key="1">
    <citation type="submission" date="2020-06" db="EMBL/GenBank/DDBJ databases">
        <authorList>
            <person name="Dong N."/>
        </authorList>
    </citation>
    <scope>NUCLEOTIDE SEQUENCE</scope>
    <source>
        <strain evidence="2">R1692</strain>
    </source>
</reference>
<dbReference type="Pfam" id="PF02796">
    <property type="entry name" value="HTH_7"/>
    <property type="match status" value="1"/>
</dbReference>
<gene>
    <name evidence="2" type="ORF">HX018_17630</name>
</gene>
<dbReference type="InterPro" id="IPR006120">
    <property type="entry name" value="Resolvase_HTH_dom"/>
</dbReference>
<evidence type="ECO:0000259" key="1">
    <source>
        <dbReference type="PROSITE" id="PS50994"/>
    </source>
</evidence>
<dbReference type="RefSeq" id="WP_350320031.1">
    <property type="nucleotide sequence ID" value="NZ_JACAGK010000069.1"/>
</dbReference>
<dbReference type="PANTHER" id="PTHR35004">
    <property type="entry name" value="TRANSPOSASE RV3428C-RELATED"/>
    <property type="match status" value="1"/>
</dbReference>
<dbReference type="Gene3D" id="1.10.10.60">
    <property type="entry name" value="Homeodomain-like"/>
    <property type="match status" value="1"/>
</dbReference>
<accession>A0ABT7NSY0</accession>
<dbReference type="PANTHER" id="PTHR35004:SF8">
    <property type="entry name" value="TRANSPOSASE RV3428C-RELATED"/>
    <property type="match status" value="1"/>
</dbReference>
<dbReference type="SUPFAM" id="SSF53098">
    <property type="entry name" value="Ribonuclease H-like"/>
    <property type="match status" value="1"/>
</dbReference>
<reference evidence="2" key="2">
    <citation type="journal article" date="2022" name="Sci. Total Environ.">
        <title>Prevalence, transmission, and molecular epidemiology of tet(X)-positive bacteria among humans, animals, and environmental niches in China: An epidemiological, and genomic-based study.</title>
        <authorList>
            <person name="Dong N."/>
            <person name="Zeng Y."/>
            <person name="Cai C."/>
            <person name="Sun C."/>
            <person name="Lu J."/>
            <person name="Liu C."/>
            <person name="Zhou H."/>
            <person name="Sun Q."/>
            <person name="Shu L."/>
            <person name="Wang H."/>
            <person name="Wang Y."/>
            <person name="Wang S."/>
            <person name="Wu C."/>
            <person name="Chan E.W."/>
            <person name="Chen G."/>
            <person name="Shen Z."/>
            <person name="Chen S."/>
            <person name="Zhang R."/>
        </authorList>
    </citation>
    <scope>NUCLEOTIDE SEQUENCE</scope>
    <source>
        <strain evidence="2">R1692</strain>
    </source>
</reference>
<comment type="caution">
    <text evidence="2">The sequence shown here is derived from an EMBL/GenBank/DDBJ whole genome shotgun (WGS) entry which is preliminary data.</text>
</comment>
<evidence type="ECO:0000313" key="2">
    <source>
        <dbReference type="EMBL" id="MDM1050063.1"/>
    </source>
</evidence>